<evidence type="ECO:0000313" key="7">
    <source>
        <dbReference type="EMBL" id="CAG9997191.1"/>
    </source>
</evidence>
<name>A0A9N9UR30_9HYPO</name>
<evidence type="ECO:0000256" key="4">
    <source>
        <dbReference type="ARBA" id="ARBA00023163"/>
    </source>
</evidence>
<organism evidence="7 8">
    <name type="scientific">Clonostachys byssicola</name>
    <dbReference type="NCBI Taxonomy" id="160290"/>
    <lineage>
        <taxon>Eukaryota</taxon>
        <taxon>Fungi</taxon>
        <taxon>Dikarya</taxon>
        <taxon>Ascomycota</taxon>
        <taxon>Pezizomycotina</taxon>
        <taxon>Sordariomycetes</taxon>
        <taxon>Hypocreomycetidae</taxon>
        <taxon>Hypocreales</taxon>
        <taxon>Bionectriaceae</taxon>
        <taxon>Clonostachys</taxon>
    </lineage>
</organism>
<keyword evidence="4" id="KW-0804">Transcription</keyword>
<evidence type="ECO:0000256" key="5">
    <source>
        <dbReference type="ARBA" id="ARBA00023242"/>
    </source>
</evidence>
<dbReference type="GO" id="GO:0000981">
    <property type="term" value="F:DNA-binding transcription factor activity, RNA polymerase II-specific"/>
    <property type="evidence" value="ECO:0007669"/>
    <property type="project" value="InterPro"/>
</dbReference>
<keyword evidence="8" id="KW-1185">Reference proteome</keyword>
<evidence type="ECO:0000256" key="1">
    <source>
        <dbReference type="ARBA" id="ARBA00022723"/>
    </source>
</evidence>
<dbReference type="InterPro" id="IPR001138">
    <property type="entry name" value="Zn2Cys6_DnaBD"/>
</dbReference>
<keyword evidence="5" id="KW-0539">Nucleus</keyword>
<keyword evidence="1" id="KW-0479">Metal-binding</keyword>
<dbReference type="CDD" id="cd00067">
    <property type="entry name" value="GAL4"/>
    <property type="match status" value="1"/>
</dbReference>
<sequence>MASLRKTCRNCTIAKRKCTVEIPQCARCAKKGLHCLYDLAPVNTVAYKTEAQKLSYNLSGDTKSGHCVMKTFDPFFSRVPGTCKLEQSNILEMVRLGLLPVQDLIKKRKPAIFIHPGLQAQDGYNHYVTLIEGQRGGVKHPYFDRLLKVDIEAVPILEALTAVQALIIHLSISLFVSDPVERAIAEEYIDTLSCWSQALLISAQPKLPPLLSPWQTWLFGESVRRTIIMSHILRLAYYSLNHELCSNCLFFESLPFDKRLRLWMAESPQAWISAAQVRLGKDVGVQLSSLHEFSRDLDGTNPELCGDMFLTLVAIGHNGGDVISTYGN</sequence>
<dbReference type="Pfam" id="PF00172">
    <property type="entry name" value="Zn_clus"/>
    <property type="match status" value="1"/>
</dbReference>
<keyword evidence="3" id="KW-0805">Transcription regulation</keyword>
<reference evidence="7" key="1">
    <citation type="submission" date="2021-10" db="EMBL/GenBank/DDBJ databases">
        <authorList>
            <person name="Piombo E."/>
        </authorList>
    </citation>
    <scope>NUCLEOTIDE SEQUENCE</scope>
</reference>
<dbReference type="Proteomes" id="UP000754883">
    <property type="component" value="Unassembled WGS sequence"/>
</dbReference>
<feature type="domain" description="Zn(2)-C6 fungal-type" evidence="6">
    <location>
        <begin position="7"/>
        <end position="37"/>
    </location>
</feature>
<protein>
    <recommendedName>
        <fullName evidence="6">Zn(2)-C6 fungal-type domain-containing protein</fullName>
    </recommendedName>
</protein>
<dbReference type="EMBL" id="CABFNO020001545">
    <property type="protein sequence ID" value="CAG9997191.1"/>
    <property type="molecule type" value="Genomic_DNA"/>
</dbReference>
<keyword evidence="2" id="KW-0862">Zinc</keyword>
<dbReference type="PROSITE" id="PS50048">
    <property type="entry name" value="ZN2_CY6_FUNGAL_2"/>
    <property type="match status" value="1"/>
</dbReference>
<evidence type="ECO:0000256" key="3">
    <source>
        <dbReference type="ARBA" id="ARBA00023015"/>
    </source>
</evidence>
<evidence type="ECO:0000313" key="8">
    <source>
        <dbReference type="Proteomes" id="UP000754883"/>
    </source>
</evidence>
<dbReference type="SMART" id="SM00066">
    <property type="entry name" value="GAL4"/>
    <property type="match status" value="1"/>
</dbReference>
<dbReference type="PANTHER" id="PTHR47660:SF3">
    <property type="entry name" value="FINGER DOMAIN PROTEIN, PUTATIVE (AFU_ORTHOLOGUE AFUA_4G03310)-RELATED"/>
    <property type="match status" value="1"/>
</dbReference>
<evidence type="ECO:0000259" key="6">
    <source>
        <dbReference type="PROSITE" id="PS50048"/>
    </source>
</evidence>
<dbReference type="PROSITE" id="PS00463">
    <property type="entry name" value="ZN2_CY6_FUNGAL_1"/>
    <property type="match status" value="1"/>
</dbReference>
<dbReference type="SUPFAM" id="SSF57701">
    <property type="entry name" value="Zn2/Cys6 DNA-binding domain"/>
    <property type="match status" value="1"/>
</dbReference>
<dbReference type="Gene3D" id="4.10.240.10">
    <property type="entry name" value="Zn(2)-C6 fungal-type DNA-binding domain"/>
    <property type="match status" value="1"/>
</dbReference>
<gene>
    <name evidence="7" type="ORF">CBYS24578_00016744</name>
</gene>
<dbReference type="AlphaFoldDB" id="A0A9N9UR30"/>
<evidence type="ECO:0000256" key="2">
    <source>
        <dbReference type="ARBA" id="ARBA00022833"/>
    </source>
</evidence>
<proteinExistence type="predicted"/>
<dbReference type="OrthoDB" id="4216928at2759"/>
<accession>A0A9N9UR30</accession>
<dbReference type="PANTHER" id="PTHR47660">
    <property type="entry name" value="TRANSCRIPTION FACTOR WITH C2H2 AND ZN(2)-CYS(6) DNA BINDING DOMAIN (EUROFUNG)-RELATED-RELATED"/>
    <property type="match status" value="1"/>
</dbReference>
<dbReference type="GO" id="GO:0008270">
    <property type="term" value="F:zinc ion binding"/>
    <property type="evidence" value="ECO:0007669"/>
    <property type="project" value="InterPro"/>
</dbReference>
<dbReference type="InterPro" id="IPR036864">
    <property type="entry name" value="Zn2-C6_fun-type_DNA-bd_sf"/>
</dbReference>
<comment type="caution">
    <text evidence="7">The sequence shown here is derived from an EMBL/GenBank/DDBJ whole genome shotgun (WGS) entry which is preliminary data.</text>
</comment>